<dbReference type="AlphaFoldDB" id="A0A1H6LI46"/>
<feature type="domain" description="VOC" evidence="2">
    <location>
        <begin position="4"/>
        <end position="112"/>
    </location>
</feature>
<evidence type="ECO:0000313" key="3">
    <source>
        <dbReference type="EMBL" id="SEH88218.1"/>
    </source>
</evidence>
<dbReference type="InterPro" id="IPR029068">
    <property type="entry name" value="Glyas_Bleomycin-R_OHBP_Dase"/>
</dbReference>
<name>A0A1H6LI46_9GAMM</name>
<dbReference type="Pfam" id="PF00903">
    <property type="entry name" value="Glyoxalase"/>
    <property type="match status" value="1"/>
</dbReference>
<sequence length="134" mass="14796">MLQGLNHITIAVSDLDRSLAFYTGLLGMKAHVRWDGGAYLSLGGVWFCLSCGKSSPSQDYSHIALDIAEQNFAEFVTKLREAGVAEWKQNSSEGQSVYFSDPDGHRLEAHCGNLQTRLDALKDKPYSGLVWLSE</sequence>
<keyword evidence="3" id="KW-0223">Dioxygenase</keyword>
<dbReference type="PROSITE" id="PS51819">
    <property type="entry name" value="VOC"/>
    <property type="match status" value="1"/>
</dbReference>
<dbReference type="GO" id="GO:0004462">
    <property type="term" value="F:lactoylglutathione lyase activity"/>
    <property type="evidence" value="ECO:0007669"/>
    <property type="project" value="InterPro"/>
</dbReference>
<keyword evidence="4" id="KW-1185">Reference proteome</keyword>
<accession>A0A1H6LI46</accession>
<dbReference type="OrthoDB" id="4265398at2"/>
<evidence type="ECO:0000313" key="4">
    <source>
        <dbReference type="Proteomes" id="UP000199371"/>
    </source>
</evidence>
<dbReference type="PANTHER" id="PTHR21366">
    <property type="entry name" value="GLYOXALASE FAMILY PROTEIN"/>
    <property type="match status" value="1"/>
</dbReference>
<keyword evidence="3" id="KW-0560">Oxidoreductase</keyword>
<dbReference type="GO" id="GO:0046872">
    <property type="term" value="F:metal ion binding"/>
    <property type="evidence" value="ECO:0007669"/>
    <property type="project" value="UniProtKB-KW"/>
</dbReference>
<dbReference type="NCBIfam" id="NF000496">
    <property type="entry name" value="Fos_GSH"/>
    <property type="match status" value="1"/>
</dbReference>
<dbReference type="PROSITE" id="PS00934">
    <property type="entry name" value="GLYOXALASE_I_1"/>
    <property type="match status" value="1"/>
</dbReference>
<evidence type="ECO:0000259" key="2">
    <source>
        <dbReference type="PROSITE" id="PS51819"/>
    </source>
</evidence>
<proteinExistence type="predicted"/>
<dbReference type="GO" id="GO:0051213">
    <property type="term" value="F:dioxygenase activity"/>
    <property type="evidence" value="ECO:0007669"/>
    <property type="project" value="UniProtKB-KW"/>
</dbReference>
<dbReference type="InterPro" id="IPR004360">
    <property type="entry name" value="Glyas_Fos-R_dOase_dom"/>
</dbReference>
<evidence type="ECO:0000256" key="1">
    <source>
        <dbReference type="ARBA" id="ARBA00022723"/>
    </source>
</evidence>
<dbReference type="EMBL" id="FNXF01000006">
    <property type="protein sequence ID" value="SEH88218.1"/>
    <property type="molecule type" value="Genomic_DNA"/>
</dbReference>
<dbReference type="Gene3D" id="3.10.180.10">
    <property type="entry name" value="2,3-Dihydroxybiphenyl 1,2-Dioxygenase, domain 1"/>
    <property type="match status" value="1"/>
</dbReference>
<protein>
    <submittedName>
        <fullName evidence="3">Catechol 2,3-dioxygenase</fullName>
    </submittedName>
</protein>
<dbReference type="PANTHER" id="PTHR21366:SF14">
    <property type="entry name" value="GLYOXALASE DOMAIN-CONTAINING PROTEIN 5"/>
    <property type="match status" value="1"/>
</dbReference>
<gene>
    <name evidence="3" type="ORF">SAMN05660691_01927</name>
</gene>
<dbReference type="Proteomes" id="UP000199371">
    <property type="component" value="Unassembled WGS sequence"/>
</dbReference>
<dbReference type="InterPro" id="IPR050383">
    <property type="entry name" value="GlyoxalaseI/FosfomycinResist"/>
</dbReference>
<dbReference type="InterPro" id="IPR037523">
    <property type="entry name" value="VOC_core"/>
</dbReference>
<organism evidence="3 4">
    <name type="scientific">Rheinheimera pacifica</name>
    <dbReference type="NCBI Taxonomy" id="173990"/>
    <lineage>
        <taxon>Bacteria</taxon>
        <taxon>Pseudomonadati</taxon>
        <taxon>Pseudomonadota</taxon>
        <taxon>Gammaproteobacteria</taxon>
        <taxon>Chromatiales</taxon>
        <taxon>Chromatiaceae</taxon>
        <taxon>Rheinheimera</taxon>
    </lineage>
</organism>
<dbReference type="RefSeq" id="WP_092792737.1">
    <property type="nucleotide sequence ID" value="NZ_FNXF01000006.1"/>
</dbReference>
<reference evidence="4" key="1">
    <citation type="submission" date="2016-10" db="EMBL/GenBank/DDBJ databases">
        <authorList>
            <person name="Varghese N."/>
            <person name="Submissions S."/>
        </authorList>
    </citation>
    <scope>NUCLEOTIDE SEQUENCE [LARGE SCALE GENOMIC DNA]</scope>
    <source>
        <strain evidence="4">DSM 17616</strain>
    </source>
</reference>
<dbReference type="STRING" id="173990.SAMN05660691_01927"/>
<keyword evidence="1" id="KW-0479">Metal-binding</keyword>
<dbReference type="InterPro" id="IPR018146">
    <property type="entry name" value="Glyoxalase_1_CS"/>
</dbReference>
<dbReference type="SUPFAM" id="SSF54593">
    <property type="entry name" value="Glyoxalase/Bleomycin resistance protein/Dihydroxybiphenyl dioxygenase"/>
    <property type="match status" value="1"/>
</dbReference>
<dbReference type="CDD" id="cd07244">
    <property type="entry name" value="FosA"/>
    <property type="match status" value="1"/>
</dbReference>